<dbReference type="STRING" id="174720.A0A0N5CIK3"/>
<sequence>MGNDDTFNDSNISSSASTLERNTLFKLYYQLSKLQISSDRQGCVLSRTIKSSSKMFTRDAGRSSIKKDSMSLPTQSDISVACSNSIFSKNDKRITIEVYDFEFKAFISPGAFEQIEPFIVKGYLEQNF</sequence>
<dbReference type="AlphaFoldDB" id="A0A0N5CIK3"/>
<dbReference type="Proteomes" id="UP000046392">
    <property type="component" value="Unplaced"/>
</dbReference>
<keyword evidence="1" id="KW-1185">Reference proteome</keyword>
<reference evidence="2" key="1">
    <citation type="submission" date="2017-02" db="UniProtKB">
        <authorList>
            <consortium name="WormBaseParasite"/>
        </authorList>
    </citation>
    <scope>IDENTIFICATION</scope>
</reference>
<accession>A0A0N5CIK3</accession>
<evidence type="ECO:0000313" key="1">
    <source>
        <dbReference type="Proteomes" id="UP000046392"/>
    </source>
</evidence>
<name>A0A0N5CIK3_STREA</name>
<proteinExistence type="predicted"/>
<evidence type="ECO:0000313" key="2">
    <source>
        <dbReference type="WBParaSite" id="SPAL_0001765800.1"/>
    </source>
</evidence>
<protein>
    <submittedName>
        <fullName evidence="2">Uncharacterized protein</fullName>
    </submittedName>
</protein>
<dbReference type="WBParaSite" id="SPAL_0001765800.1">
    <property type="protein sequence ID" value="SPAL_0001765800.1"/>
    <property type="gene ID" value="SPAL_0001765800"/>
</dbReference>
<organism evidence="1 2">
    <name type="scientific">Strongyloides papillosus</name>
    <name type="common">Intestinal threadworm</name>
    <dbReference type="NCBI Taxonomy" id="174720"/>
    <lineage>
        <taxon>Eukaryota</taxon>
        <taxon>Metazoa</taxon>
        <taxon>Ecdysozoa</taxon>
        <taxon>Nematoda</taxon>
        <taxon>Chromadorea</taxon>
        <taxon>Rhabditida</taxon>
        <taxon>Tylenchina</taxon>
        <taxon>Panagrolaimomorpha</taxon>
        <taxon>Strongyloidoidea</taxon>
        <taxon>Strongyloididae</taxon>
        <taxon>Strongyloides</taxon>
    </lineage>
</organism>